<evidence type="ECO:0008006" key="4">
    <source>
        <dbReference type="Google" id="ProtNLM"/>
    </source>
</evidence>
<dbReference type="EMBL" id="JACJSI010000011">
    <property type="protein sequence ID" value="MBD2529655.1"/>
    <property type="molecule type" value="Genomic_DNA"/>
</dbReference>
<name>A0ABR8DL91_9NOSO</name>
<gene>
    <name evidence="2" type="ORF">H6G97_08785</name>
</gene>
<comment type="caution">
    <text evidence="2">The sequence shown here is derived from an EMBL/GenBank/DDBJ whole genome shotgun (WGS) entry which is preliminary data.</text>
</comment>
<sequence length="62" mass="6771">MTFLRRYPSDLPVARGLTNAALSLLRQKTTLAHPYTKGSSLWGTPKTGLSNQKAKNNALASR</sequence>
<reference evidence="2 3" key="1">
    <citation type="journal article" date="2020" name="ISME J.">
        <title>Comparative genomics reveals insights into cyanobacterial evolution and habitat adaptation.</title>
        <authorList>
            <person name="Chen M.Y."/>
            <person name="Teng W.K."/>
            <person name="Zhao L."/>
            <person name="Hu C.X."/>
            <person name="Zhou Y.K."/>
            <person name="Han B.P."/>
            <person name="Song L.R."/>
            <person name="Shu W.S."/>
        </authorList>
    </citation>
    <scope>NUCLEOTIDE SEQUENCE [LARGE SCALE GENOMIC DNA]</scope>
    <source>
        <strain evidence="2 3">FACHB-838</strain>
    </source>
</reference>
<feature type="compositionally biased region" description="Polar residues" evidence="1">
    <location>
        <begin position="37"/>
        <end position="62"/>
    </location>
</feature>
<protein>
    <recommendedName>
        <fullName evidence="4">Transposase</fullName>
    </recommendedName>
</protein>
<dbReference type="Proteomes" id="UP000623440">
    <property type="component" value="Unassembled WGS sequence"/>
</dbReference>
<keyword evidence="3" id="KW-1185">Reference proteome</keyword>
<evidence type="ECO:0000313" key="2">
    <source>
        <dbReference type="EMBL" id="MBD2529655.1"/>
    </source>
</evidence>
<feature type="region of interest" description="Disordered" evidence="1">
    <location>
        <begin position="35"/>
        <end position="62"/>
    </location>
</feature>
<organism evidence="2 3">
    <name type="scientific">Nostoc flagelliforme FACHB-838</name>
    <dbReference type="NCBI Taxonomy" id="2692904"/>
    <lineage>
        <taxon>Bacteria</taxon>
        <taxon>Bacillati</taxon>
        <taxon>Cyanobacteriota</taxon>
        <taxon>Cyanophyceae</taxon>
        <taxon>Nostocales</taxon>
        <taxon>Nostocaceae</taxon>
        <taxon>Nostoc</taxon>
    </lineage>
</organism>
<accession>A0ABR8DL91</accession>
<dbReference type="RefSeq" id="WP_190940236.1">
    <property type="nucleotide sequence ID" value="NZ_JACJSI010000011.1"/>
</dbReference>
<evidence type="ECO:0000256" key="1">
    <source>
        <dbReference type="SAM" id="MobiDB-lite"/>
    </source>
</evidence>
<proteinExistence type="predicted"/>
<evidence type="ECO:0000313" key="3">
    <source>
        <dbReference type="Proteomes" id="UP000623440"/>
    </source>
</evidence>